<evidence type="ECO:0000256" key="5">
    <source>
        <dbReference type="ARBA" id="ARBA00023012"/>
    </source>
</evidence>
<sequence length="537" mass="62614">MELRIMILDDEYIILDGLSSFPWEAFGCTLTAAARNGNEGMEKLREAAPDIILSDIKMPGMDGLEFSSKAKEMFPEVTIILLTGYDSFEFAKQAISTGVKEYLLKPIDYDVMKHTIDKIAAEVRENKRQNDYFQNLKRHFNNSLPLLRAHFVSNLLHGRFQGRNELKAQENSLNMKIDKFLVAVGKKVIGAKRIEECDKWIEEFAYINIFEEIFERFHIRVLSDYSMATLEYNFILLFNPQDREDECIDMALKACKKIQEEVKKYCGEVMNFGISNISQDCYDASNQYRKAQEACRQCVYLGNDVILKYQDIHFKSRKEFNITTGEKSHLMMTLFQGEFPKVEVELKAIFEKTESDIGNKKFSAMDLLLSCMKFPYTCAVQSDVSDKDWDVSILQDSIGKIAECKDVEEIESCLLRNFSTLIKLNTENADERNKMLVQNILSHIESNYASDLSMEELTERFHVSRTYISRLLKKYAGKSFLEYLTDVRFKNVECFMAENKYKQYEIAEMVGYRDFSYYIKVFKRRYGITPNEYKKHV</sequence>
<protein>
    <recommendedName>
        <fullName evidence="2">Stage 0 sporulation protein A homolog</fullName>
    </recommendedName>
</protein>
<dbReference type="InterPro" id="IPR018060">
    <property type="entry name" value="HTH_AraC"/>
</dbReference>
<keyword evidence="14" id="KW-1185">Reference proteome</keyword>
<keyword evidence="3" id="KW-0963">Cytoplasm</keyword>
<keyword evidence="7" id="KW-0238">DNA-binding</keyword>
<dbReference type="Pfam" id="PF12833">
    <property type="entry name" value="HTH_18"/>
    <property type="match status" value="1"/>
</dbReference>
<evidence type="ECO:0000256" key="3">
    <source>
        <dbReference type="ARBA" id="ARBA00022490"/>
    </source>
</evidence>
<dbReference type="Gene3D" id="1.10.10.60">
    <property type="entry name" value="Homeodomain-like"/>
    <property type="match status" value="2"/>
</dbReference>
<organism evidence="13 14">
    <name type="scientific">Kineothrix sedimenti</name>
    <dbReference type="NCBI Taxonomy" id="3123317"/>
    <lineage>
        <taxon>Bacteria</taxon>
        <taxon>Bacillati</taxon>
        <taxon>Bacillota</taxon>
        <taxon>Clostridia</taxon>
        <taxon>Lachnospirales</taxon>
        <taxon>Lachnospiraceae</taxon>
        <taxon>Kineothrix</taxon>
    </lineage>
</organism>
<evidence type="ECO:0000256" key="2">
    <source>
        <dbReference type="ARBA" id="ARBA00018672"/>
    </source>
</evidence>
<evidence type="ECO:0000256" key="4">
    <source>
        <dbReference type="ARBA" id="ARBA00022553"/>
    </source>
</evidence>
<evidence type="ECO:0000256" key="6">
    <source>
        <dbReference type="ARBA" id="ARBA00023015"/>
    </source>
</evidence>
<dbReference type="Proteomes" id="UP001451571">
    <property type="component" value="Chromosome"/>
</dbReference>
<dbReference type="PROSITE" id="PS50110">
    <property type="entry name" value="RESPONSE_REGULATORY"/>
    <property type="match status" value="1"/>
</dbReference>
<gene>
    <name evidence="13" type="ORF">V6984_08415</name>
</gene>
<dbReference type="CDD" id="cd17536">
    <property type="entry name" value="REC_YesN-like"/>
    <property type="match status" value="1"/>
</dbReference>
<proteinExistence type="predicted"/>
<dbReference type="RefSeq" id="WP_342759332.1">
    <property type="nucleotide sequence ID" value="NZ_CP146256.1"/>
</dbReference>
<dbReference type="SMART" id="SM00448">
    <property type="entry name" value="REC"/>
    <property type="match status" value="1"/>
</dbReference>
<evidence type="ECO:0000259" key="12">
    <source>
        <dbReference type="PROSITE" id="PS50110"/>
    </source>
</evidence>
<keyword evidence="5" id="KW-0902">Two-component regulatory system</keyword>
<dbReference type="InterPro" id="IPR011006">
    <property type="entry name" value="CheY-like_superfamily"/>
</dbReference>
<keyword evidence="6" id="KW-0805">Transcription regulation</keyword>
<evidence type="ECO:0000259" key="11">
    <source>
        <dbReference type="PROSITE" id="PS01124"/>
    </source>
</evidence>
<name>A0ABZ3EZP1_9FIRM</name>
<evidence type="ECO:0000313" key="13">
    <source>
        <dbReference type="EMBL" id="XAH75759.1"/>
    </source>
</evidence>
<evidence type="ECO:0000256" key="10">
    <source>
        <dbReference type="PROSITE-ProRule" id="PRU00169"/>
    </source>
</evidence>
<dbReference type="PANTHER" id="PTHR42713">
    <property type="entry name" value="HISTIDINE KINASE-RELATED"/>
    <property type="match status" value="1"/>
</dbReference>
<evidence type="ECO:0000256" key="1">
    <source>
        <dbReference type="ARBA" id="ARBA00004496"/>
    </source>
</evidence>
<accession>A0ABZ3EZP1</accession>
<keyword evidence="8" id="KW-0804">Transcription</keyword>
<dbReference type="SUPFAM" id="SSF46689">
    <property type="entry name" value="Homeodomain-like"/>
    <property type="match status" value="2"/>
</dbReference>
<feature type="modified residue" description="4-aspartylphosphate" evidence="10">
    <location>
        <position position="55"/>
    </location>
</feature>
<dbReference type="Gene3D" id="3.40.50.2300">
    <property type="match status" value="1"/>
</dbReference>
<dbReference type="InterPro" id="IPR001789">
    <property type="entry name" value="Sig_transdc_resp-reg_receiver"/>
</dbReference>
<evidence type="ECO:0000256" key="8">
    <source>
        <dbReference type="ARBA" id="ARBA00023163"/>
    </source>
</evidence>
<comment type="subcellular location">
    <subcellularLocation>
        <location evidence="1">Cytoplasm</location>
    </subcellularLocation>
</comment>
<comment type="function">
    <text evidence="9">May play the central regulatory role in sporulation. It may be an element of the effector pathway responsible for the activation of sporulation genes in response to nutritional stress. Spo0A may act in concert with spo0H (a sigma factor) to control the expression of some genes that are critical to the sporulation process.</text>
</comment>
<dbReference type="PROSITE" id="PS01124">
    <property type="entry name" value="HTH_ARAC_FAMILY_2"/>
    <property type="match status" value="1"/>
</dbReference>
<evidence type="ECO:0000256" key="9">
    <source>
        <dbReference type="ARBA" id="ARBA00024867"/>
    </source>
</evidence>
<dbReference type="InterPro" id="IPR051552">
    <property type="entry name" value="HptR"/>
</dbReference>
<keyword evidence="4 10" id="KW-0597">Phosphoprotein</keyword>
<evidence type="ECO:0000313" key="14">
    <source>
        <dbReference type="Proteomes" id="UP001451571"/>
    </source>
</evidence>
<feature type="domain" description="HTH araC/xylS-type" evidence="11">
    <location>
        <begin position="438"/>
        <end position="536"/>
    </location>
</feature>
<dbReference type="SUPFAM" id="SSF52172">
    <property type="entry name" value="CheY-like"/>
    <property type="match status" value="1"/>
</dbReference>
<dbReference type="PANTHER" id="PTHR42713:SF3">
    <property type="entry name" value="TRANSCRIPTIONAL REGULATORY PROTEIN HPTR"/>
    <property type="match status" value="1"/>
</dbReference>
<dbReference type="SMART" id="SM00342">
    <property type="entry name" value="HTH_ARAC"/>
    <property type="match status" value="1"/>
</dbReference>
<feature type="domain" description="Response regulatory" evidence="12">
    <location>
        <begin position="4"/>
        <end position="120"/>
    </location>
</feature>
<dbReference type="InterPro" id="IPR009057">
    <property type="entry name" value="Homeodomain-like_sf"/>
</dbReference>
<dbReference type="Pfam" id="PF00072">
    <property type="entry name" value="Response_reg"/>
    <property type="match status" value="1"/>
</dbReference>
<dbReference type="EMBL" id="CP146256">
    <property type="protein sequence ID" value="XAH75759.1"/>
    <property type="molecule type" value="Genomic_DNA"/>
</dbReference>
<evidence type="ECO:0000256" key="7">
    <source>
        <dbReference type="ARBA" id="ARBA00023125"/>
    </source>
</evidence>
<reference evidence="13 14" key="1">
    <citation type="submission" date="2024-02" db="EMBL/GenBank/DDBJ databases">
        <title>Bacterial strain from lacustrine sediment.</title>
        <authorList>
            <person name="Petit C."/>
            <person name="Fadhlaoui K."/>
        </authorList>
    </citation>
    <scope>NUCLEOTIDE SEQUENCE [LARGE SCALE GENOMIC DNA]</scope>
    <source>
        <strain evidence="13 14">IPX-CK</strain>
    </source>
</reference>